<evidence type="ECO:0000313" key="1">
    <source>
        <dbReference type="EMBL" id="MFC0582167.1"/>
    </source>
</evidence>
<evidence type="ECO:0008006" key="3">
    <source>
        <dbReference type="Google" id="ProtNLM"/>
    </source>
</evidence>
<dbReference type="Proteomes" id="UP001589862">
    <property type="component" value="Unassembled WGS sequence"/>
</dbReference>
<accession>A0ABV6PCS6</accession>
<reference evidence="1 2" key="1">
    <citation type="submission" date="2024-09" db="EMBL/GenBank/DDBJ databases">
        <authorList>
            <person name="Sun Q."/>
            <person name="Mori K."/>
        </authorList>
    </citation>
    <scope>NUCLEOTIDE SEQUENCE [LARGE SCALE GENOMIC DNA]</scope>
    <source>
        <strain evidence="1 2">NCAIM B.02604</strain>
    </source>
</reference>
<sequence>MSEDHTEQPHHLKHLLGDTAKVLELKNRIVEECLDPNVQRMHEMAYDLHESTGVSAREAQLYIAHLLKEAAATVLYWQVAEAAADEVPDEQIALAVGMEPGSSIRERWPGIDKAVEARERVAETLEPVSVDFGHGFTLQMHLTHDPRFDEYSDED</sequence>
<name>A0ABV6PCS6_9MICC</name>
<organism evidence="1 2">
    <name type="scientific">Micrococcoides hystricis</name>
    <dbReference type="NCBI Taxonomy" id="1572761"/>
    <lineage>
        <taxon>Bacteria</taxon>
        <taxon>Bacillati</taxon>
        <taxon>Actinomycetota</taxon>
        <taxon>Actinomycetes</taxon>
        <taxon>Micrococcales</taxon>
        <taxon>Micrococcaceae</taxon>
        <taxon>Micrococcoides</taxon>
    </lineage>
</organism>
<evidence type="ECO:0000313" key="2">
    <source>
        <dbReference type="Proteomes" id="UP001589862"/>
    </source>
</evidence>
<keyword evidence="2" id="KW-1185">Reference proteome</keyword>
<proteinExistence type="predicted"/>
<dbReference type="EMBL" id="JBHLUB010000029">
    <property type="protein sequence ID" value="MFC0582167.1"/>
    <property type="molecule type" value="Genomic_DNA"/>
</dbReference>
<comment type="caution">
    <text evidence="1">The sequence shown here is derived from an EMBL/GenBank/DDBJ whole genome shotgun (WGS) entry which is preliminary data.</text>
</comment>
<gene>
    <name evidence="1" type="ORF">ACFFFR_07195</name>
</gene>
<dbReference type="RefSeq" id="WP_377459129.1">
    <property type="nucleotide sequence ID" value="NZ_JBHLUB010000029.1"/>
</dbReference>
<protein>
    <recommendedName>
        <fullName evidence="3">DUF222 domain-containing protein</fullName>
    </recommendedName>
</protein>